<dbReference type="NCBIfam" id="NF007139">
    <property type="entry name" value="PRK09585.1-3"/>
    <property type="match status" value="1"/>
</dbReference>
<dbReference type="GO" id="GO:0009254">
    <property type="term" value="P:peptidoglycan turnover"/>
    <property type="evidence" value="ECO:0007669"/>
    <property type="project" value="UniProtKB-UniRule"/>
</dbReference>
<dbReference type="GO" id="GO:0005524">
    <property type="term" value="F:ATP binding"/>
    <property type="evidence" value="ECO:0007669"/>
    <property type="project" value="UniProtKB-UniRule"/>
</dbReference>
<keyword evidence="1" id="KW-0067">ATP-binding</keyword>
<dbReference type="EMBL" id="JADINH010000016">
    <property type="protein sequence ID" value="MBO8414956.1"/>
    <property type="molecule type" value="Genomic_DNA"/>
</dbReference>
<feature type="binding site" evidence="1">
    <location>
        <begin position="12"/>
        <end position="19"/>
    </location>
    <ligand>
        <name>ATP</name>
        <dbReference type="ChEBI" id="CHEBI:30616"/>
    </ligand>
</feature>
<dbReference type="GO" id="GO:0016773">
    <property type="term" value="F:phosphotransferase activity, alcohol group as acceptor"/>
    <property type="evidence" value="ECO:0007669"/>
    <property type="project" value="UniProtKB-UniRule"/>
</dbReference>
<dbReference type="PANTHER" id="PTHR30605">
    <property type="entry name" value="ANHYDRO-N-ACETYLMURAMIC ACID KINASE"/>
    <property type="match status" value="1"/>
</dbReference>
<sequence length="412" mass="44234">MASEYYIGLMSGTSIDGMDAALCEVRQDGSFACLKTLSDEWPEHIKGRLHELCSSGPNELEKAGTAQNAVAAFSAVLVNRLLELAGLDPAQITAIGSHGQTVRHRPEKGFSLQLDNAPMTALLTGIDVWSDFRAQDIAAGGQGAPLTPLFHAKCFARPERWVFVVNLGGIANMTVLAPGGKVELGFDCGPANTLMDLVCRELFNRPYDEDGYLAQGGITNAAWLQAMLHEPYFIKPAPKSCGRELFGREFIAPYLDECLKTEADGERRRLGADLLHTLCDLTAALIAADIKEFMYNRGINEAYDVILCGGGVRNTALLKSIHNMCEVCKMPDGPQHSVLLCSSLGIDPDFVEAQAFAYFAYLSSHGRLCDLKAVTGSEQPVLLGSFSPAPEGRFVRSCSAAAAARAAAAPEA</sequence>
<organism evidence="2 3">
    <name type="scientific">Candidatus Avisuccinivibrio stercorigallinarum</name>
    <dbReference type="NCBI Taxonomy" id="2840704"/>
    <lineage>
        <taxon>Bacteria</taxon>
        <taxon>Pseudomonadati</taxon>
        <taxon>Pseudomonadota</taxon>
        <taxon>Gammaproteobacteria</taxon>
        <taxon>Aeromonadales</taxon>
        <taxon>Succinivibrionaceae</taxon>
        <taxon>Succinivibrionaceae incertae sedis</taxon>
        <taxon>Candidatus Avisuccinivibrio</taxon>
    </lineage>
</organism>
<comment type="pathway">
    <text evidence="1">Cell wall biogenesis; peptidoglycan recycling.</text>
</comment>
<dbReference type="Proteomes" id="UP000823631">
    <property type="component" value="Unassembled WGS sequence"/>
</dbReference>
<keyword evidence="1 2" id="KW-0418">Kinase</keyword>
<keyword evidence="1" id="KW-0547">Nucleotide-binding</keyword>
<accession>A0A9D9D835</accession>
<dbReference type="Gene3D" id="3.30.420.40">
    <property type="match status" value="2"/>
</dbReference>
<comment type="catalytic activity">
    <reaction evidence="1">
        <text>1,6-anhydro-N-acetyl-beta-muramate + ATP + H2O = N-acetyl-D-muramate 6-phosphate + ADP + H(+)</text>
        <dbReference type="Rhea" id="RHEA:24952"/>
        <dbReference type="ChEBI" id="CHEBI:15377"/>
        <dbReference type="ChEBI" id="CHEBI:15378"/>
        <dbReference type="ChEBI" id="CHEBI:30616"/>
        <dbReference type="ChEBI" id="CHEBI:58690"/>
        <dbReference type="ChEBI" id="CHEBI:58722"/>
        <dbReference type="ChEBI" id="CHEBI:456216"/>
        <dbReference type="EC" id="2.7.1.170"/>
    </reaction>
</comment>
<dbReference type="GO" id="GO:0016301">
    <property type="term" value="F:kinase activity"/>
    <property type="evidence" value="ECO:0007669"/>
    <property type="project" value="UniProtKB-KW"/>
</dbReference>
<dbReference type="AlphaFoldDB" id="A0A9D9D835"/>
<gene>
    <name evidence="1" type="primary">anmK</name>
    <name evidence="2" type="ORF">IAB19_01055</name>
</gene>
<dbReference type="Pfam" id="PF03702">
    <property type="entry name" value="AnmK"/>
    <property type="match status" value="1"/>
</dbReference>
<dbReference type="SUPFAM" id="SSF53067">
    <property type="entry name" value="Actin-like ATPase domain"/>
    <property type="match status" value="1"/>
</dbReference>
<dbReference type="InterPro" id="IPR005338">
    <property type="entry name" value="Anhydro_N_Ac-Mur_kinase"/>
</dbReference>
<dbReference type="InterPro" id="IPR043129">
    <property type="entry name" value="ATPase_NBD"/>
</dbReference>
<comment type="function">
    <text evidence="1">Catalyzes the specific phosphorylation of 1,6-anhydro-N-acetylmuramic acid (anhMurNAc) with the simultaneous cleavage of the 1,6-anhydro ring, generating MurNAc-6-P. Is required for the utilization of anhMurNAc either imported from the medium or derived from its own cell wall murein, and thus plays a role in cell wall recycling.</text>
</comment>
<dbReference type="GO" id="GO:0097175">
    <property type="term" value="P:1,6-anhydro-N-acetyl-beta-muramic acid catabolic process"/>
    <property type="evidence" value="ECO:0007669"/>
    <property type="project" value="UniProtKB-UniRule"/>
</dbReference>
<dbReference type="PANTHER" id="PTHR30605:SF0">
    <property type="entry name" value="ANHYDRO-N-ACETYLMURAMIC ACID KINASE"/>
    <property type="match status" value="1"/>
</dbReference>
<proteinExistence type="inferred from homology"/>
<comment type="similarity">
    <text evidence="1">Belongs to the anhydro-N-acetylmuramic acid kinase family.</text>
</comment>
<reference evidence="2" key="1">
    <citation type="submission" date="2020-10" db="EMBL/GenBank/DDBJ databases">
        <authorList>
            <person name="Gilroy R."/>
        </authorList>
    </citation>
    <scope>NUCLEOTIDE SEQUENCE</scope>
    <source>
        <strain evidence="2">17213</strain>
    </source>
</reference>
<evidence type="ECO:0000313" key="3">
    <source>
        <dbReference type="Proteomes" id="UP000823631"/>
    </source>
</evidence>
<evidence type="ECO:0000256" key="1">
    <source>
        <dbReference type="HAMAP-Rule" id="MF_01270"/>
    </source>
</evidence>
<dbReference type="GO" id="GO:0006040">
    <property type="term" value="P:amino sugar metabolic process"/>
    <property type="evidence" value="ECO:0007669"/>
    <property type="project" value="InterPro"/>
</dbReference>
<protein>
    <recommendedName>
        <fullName evidence="1">Anhydro-N-acetylmuramic acid kinase</fullName>
        <ecNumber evidence="1">2.7.1.170</ecNumber>
    </recommendedName>
    <alternativeName>
        <fullName evidence="1">AnhMurNAc kinase</fullName>
    </alternativeName>
</protein>
<dbReference type="HAMAP" id="MF_01270">
    <property type="entry name" value="AnhMurNAc_kinase"/>
    <property type="match status" value="1"/>
</dbReference>
<dbReference type="EC" id="2.7.1.170" evidence="1"/>
<name>A0A9D9D835_9GAMM</name>
<reference evidence="2" key="2">
    <citation type="journal article" date="2021" name="PeerJ">
        <title>Extensive microbial diversity within the chicken gut microbiome revealed by metagenomics and culture.</title>
        <authorList>
            <person name="Gilroy R."/>
            <person name="Ravi A."/>
            <person name="Getino M."/>
            <person name="Pursley I."/>
            <person name="Horton D.L."/>
            <person name="Alikhan N.F."/>
            <person name="Baker D."/>
            <person name="Gharbi K."/>
            <person name="Hall N."/>
            <person name="Watson M."/>
            <person name="Adriaenssens E.M."/>
            <person name="Foster-Nyarko E."/>
            <person name="Jarju S."/>
            <person name="Secka A."/>
            <person name="Antonio M."/>
            <person name="Oren A."/>
            <person name="Chaudhuri R.R."/>
            <person name="La Ragione R."/>
            <person name="Hildebrand F."/>
            <person name="Pallen M.J."/>
        </authorList>
    </citation>
    <scope>NUCLEOTIDE SEQUENCE</scope>
    <source>
        <strain evidence="2">17213</strain>
    </source>
</reference>
<keyword evidence="1 2" id="KW-0808">Transferase</keyword>
<comment type="pathway">
    <text evidence="1">Amino-sugar metabolism; 1,6-anhydro-N-acetylmuramate degradation.</text>
</comment>
<comment type="caution">
    <text evidence="2">The sequence shown here is derived from an EMBL/GenBank/DDBJ whole genome shotgun (WGS) entry which is preliminary data.</text>
</comment>
<keyword evidence="1" id="KW-0119">Carbohydrate metabolism</keyword>
<evidence type="ECO:0000313" key="2">
    <source>
        <dbReference type="EMBL" id="MBO8414956.1"/>
    </source>
</evidence>